<feature type="signal peptide" evidence="5">
    <location>
        <begin position="1"/>
        <end position="20"/>
    </location>
</feature>
<keyword evidence="4" id="KW-0998">Cell outer membrane</keyword>
<dbReference type="PANTHER" id="PTHR35936">
    <property type="entry name" value="MEMBRANE-BOUND LYTIC MUREIN TRANSGLYCOSYLASE F"/>
    <property type="match status" value="1"/>
</dbReference>
<gene>
    <name evidence="7" type="ORF">IQ22_02668</name>
</gene>
<evidence type="ECO:0000256" key="2">
    <source>
        <dbReference type="ARBA" id="ARBA00010333"/>
    </source>
</evidence>
<dbReference type="Pfam" id="PF01464">
    <property type="entry name" value="SLT"/>
    <property type="match status" value="1"/>
</dbReference>
<dbReference type="RefSeq" id="WP_145142482.1">
    <property type="nucleotide sequence ID" value="NZ_VLKY01000008.1"/>
</dbReference>
<evidence type="ECO:0000256" key="1">
    <source>
        <dbReference type="ARBA" id="ARBA00004339"/>
    </source>
</evidence>
<dbReference type="GO" id="GO:0009279">
    <property type="term" value="C:cell outer membrane"/>
    <property type="evidence" value="ECO:0007669"/>
    <property type="project" value="UniProtKB-SubCell"/>
</dbReference>
<comment type="similarity">
    <text evidence="2">Belongs to the bacterial solute-binding protein 3 family.</text>
</comment>
<evidence type="ECO:0000256" key="3">
    <source>
        <dbReference type="ARBA" id="ARBA00022729"/>
    </source>
</evidence>
<dbReference type="InterPro" id="IPR008258">
    <property type="entry name" value="Transglycosylase_SLT_dom_1"/>
</dbReference>
<name>A0A562Q9L9_9PSED</name>
<dbReference type="InterPro" id="IPR023346">
    <property type="entry name" value="Lysozyme-like_dom_sf"/>
</dbReference>
<feature type="domain" description="Solute-binding protein family 3/N-terminal" evidence="6">
    <location>
        <begin position="45"/>
        <end position="287"/>
    </location>
</feature>
<dbReference type="Gene3D" id="3.40.190.10">
    <property type="entry name" value="Periplasmic binding protein-like II"/>
    <property type="match status" value="2"/>
</dbReference>
<keyword evidence="3 5" id="KW-0732">Signal</keyword>
<dbReference type="EMBL" id="VLKY01000008">
    <property type="protein sequence ID" value="TWI53452.1"/>
    <property type="molecule type" value="Genomic_DNA"/>
</dbReference>
<dbReference type="CDD" id="cd13403">
    <property type="entry name" value="MLTF-like"/>
    <property type="match status" value="1"/>
</dbReference>
<keyword evidence="4" id="KW-0472">Membrane</keyword>
<reference evidence="7 8" key="1">
    <citation type="journal article" date="2015" name="Stand. Genomic Sci.">
        <title>Genomic Encyclopedia of Bacterial and Archaeal Type Strains, Phase III: the genomes of soil and plant-associated and newly described type strains.</title>
        <authorList>
            <person name="Whitman W.B."/>
            <person name="Woyke T."/>
            <person name="Klenk H.P."/>
            <person name="Zhou Y."/>
            <person name="Lilburn T.G."/>
            <person name="Beck B.J."/>
            <person name="De Vos P."/>
            <person name="Vandamme P."/>
            <person name="Eisen J.A."/>
            <person name="Garrity G."/>
            <person name="Hugenholtz P."/>
            <person name="Kyrpides N.C."/>
        </authorList>
    </citation>
    <scope>NUCLEOTIDE SEQUENCE [LARGE SCALE GENOMIC DNA]</scope>
    <source>
        <strain evidence="7 8">CGMCC 1.6858</strain>
    </source>
</reference>
<dbReference type="AlphaFoldDB" id="A0A562Q9L9"/>
<dbReference type="SMART" id="SM00062">
    <property type="entry name" value="PBPb"/>
    <property type="match status" value="1"/>
</dbReference>
<dbReference type="OrthoDB" id="9815002at2"/>
<feature type="chain" id="PRO_5021897302" evidence="5">
    <location>
        <begin position="21"/>
        <end position="473"/>
    </location>
</feature>
<proteinExistence type="inferred from homology"/>
<evidence type="ECO:0000313" key="8">
    <source>
        <dbReference type="Proteomes" id="UP000316905"/>
    </source>
</evidence>
<dbReference type="PANTHER" id="PTHR35936:SF32">
    <property type="entry name" value="MEMBRANE-BOUND LYTIC MUREIN TRANSGLYCOSYLASE F"/>
    <property type="match status" value="1"/>
</dbReference>
<accession>A0A562Q9L9</accession>
<keyword evidence="8" id="KW-1185">Reference proteome</keyword>
<organism evidence="7 8">
    <name type="scientific">Pseudomonas duriflava</name>
    <dbReference type="NCBI Taxonomy" id="459528"/>
    <lineage>
        <taxon>Bacteria</taxon>
        <taxon>Pseudomonadati</taxon>
        <taxon>Pseudomonadota</taxon>
        <taxon>Gammaproteobacteria</taxon>
        <taxon>Pseudomonadales</taxon>
        <taxon>Pseudomonadaceae</taxon>
        <taxon>Pseudomonas</taxon>
    </lineage>
</organism>
<evidence type="ECO:0000256" key="4">
    <source>
        <dbReference type="ARBA" id="ARBA00023237"/>
    </source>
</evidence>
<sequence>MTRWLVFVCCLWLAPTTSFARVGETPHLKQYGAVRDLSGIRSAGVLRVLVNQSRASSGEFNGEAIGTEYRRLEAFERYLNKSLPKGRPLKVVFIPKPKSELLPALLKGEGDLVAPGELLAGPLDKHLVRSDSVIENVPLVVVGKKGHRRLGRLEQLSGRQVVLPVGSAAEAPLRELNQQLIKRKLKPIKLESVDPSLAVEDVLEMVNAGIFPLAVVEQPIAERWAKILPKLRVERRLVVAKQQDMTWVVRRGSPNLRTSLNHFLADYRLPSSDAAFQQAYQRMHKVRNPLGKDDHERLVEVRPVLQRYASTYDLDWLTLAAMAYKESGLDGTAKGSGGATGLMQITPSAARSVGVKNIRTVDGNVQAAARYMAKLRKNFFSSRLIDERERRAFVLAAYNMGPERVQRLRAKAKKQGLDPNKWFFQVERIAAEEIGMGVVSYVSSVNKYYLAYARERSRLEPGQRSSNLRLTSR</sequence>
<evidence type="ECO:0000256" key="5">
    <source>
        <dbReference type="SAM" id="SignalP"/>
    </source>
</evidence>
<dbReference type="SUPFAM" id="SSF53955">
    <property type="entry name" value="Lysozyme-like"/>
    <property type="match status" value="1"/>
</dbReference>
<dbReference type="GO" id="GO:0008933">
    <property type="term" value="F:peptidoglycan lytic transglycosylase activity"/>
    <property type="evidence" value="ECO:0007669"/>
    <property type="project" value="TreeGrafter"/>
</dbReference>
<dbReference type="Proteomes" id="UP000316905">
    <property type="component" value="Unassembled WGS sequence"/>
</dbReference>
<evidence type="ECO:0000259" key="6">
    <source>
        <dbReference type="SMART" id="SM00062"/>
    </source>
</evidence>
<dbReference type="GO" id="GO:0009253">
    <property type="term" value="P:peptidoglycan catabolic process"/>
    <property type="evidence" value="ECO:0007669"/>
    <property type="project" value="TreeGrafter"/>
</dbReference>
<dbReference type="SUPFAM" id="SSF53850">
    <property type="entry name" value="Periplasmic binding protein-like II"/>
    <property type="match status" value="1"/>
</dbReference>
<dbReference type="InterPro" id="IPR001638">
    <property type="entry name" value="Solute-binding_3/MltF_N"/>
</dbReference>
<protein>
    <submittedName>
        <fullName evidence="7">Membrane-bound lytic murein transglycosylase MltF</fullName>
    </submittedName>
</protein>
<evidence type="ECO:0000313" key="7">
    <source>
        <dbReference type="EMBL" id="TWI53452.1"/>
    </source>
</evidence>
<dbReference type="CDD" id="cd01009">
    <property type="entry name" value="PBP2_YfhD_N"/>
    <property type="match status" value="1"/>
</dbReference>
<comment type="subcellular location">
    <subcellularLocation>
        <location evidence="1">Cell outer membrane</location>
        <topology evidence="1">Peripheral membrane protein</topology>
    </subcellularLocation>
</comment>
<comment type="caution">
    <text evidence="7">The sequence shown here is derived from an EMBL/GenBank/DDBJ whole genome shotgun (WGS) entry which is preliminary data.</text>
</comment>
<dbReference type="Gene3D" id="1.10.530.10">
    <property type="match status" value="1"/>
</dbReference>